<evidence type="ECO:0000256" key="1">
    <source>
        <dbReference type="ARBA" id="ARBA00004167"/>
    </source>
</evidence>
<evidence type="ECO:0000256" key="6">
    <source>
        <dbReference type="SAM" id="Phobius"/>
    </source>
</evidence>
<dbReference type="GO" id="GO:0071944">
    <property type="term" value="C:cell periphery"/>
    <property type="evidence" value="ECO:0007669"/>
    <property type="project" value="UniProtKB-ARBA"/>
</dbReference>
<evidence type="ECO:0000313" key="7">
    <source>
        <dbReference type="EMBL" id="KAF2187124.1"/>
    </source>
</evidence>
<keyword evidence="3 6" id="KW-1133">Transmembrane helix</keyword>
<dbReference type="GO" id="GO:0016020">
    <property type="term" value="C:membrane"/>
    <property type="evidence" value="ECO:0007669"/>
    <property type="project" value="UniProtKB-SubCell"/>
</dbReference>
<protein>
    <recommendedName>
        <fullName evidence="9">Mid2 domain-containing protein</fullName>
    </recommendedName>
</protein>
<dbReference type="Proteomes" id="UP000800200">
    <property type="component" value="Unassembled WGS sequence"/>
</dbReference>
<dbReference type="PANTHER" id="PTHR15549:SF30">
    <property type="entry name" value="MID2 DOMAIN-CONTAINING PROTEIN"/>
    <property type="match status" value="1"/>
</dbReference>
<keyword evidence="2 6" id="KW-0812">Transmembrane</keyword>
<dbReference type="InterPro" id="IPR051694">
    <property type="entry name" value="Immunoregulatory_rcpt-like"/>
</dbReference>
<dbReference type="EMBL" id="ML994628">
    <property type="protein sequence ID" value="KAF2187124.1"/>
    <property type="molecule type" value="Genomic_DNA"/>
</dbReference>
<comment type="subcellular location">
    <subcellularLocation>
        <location evidence="1">Membrane</location>
        <topology evidence="1">Single-pass membrane protein</topology>
    </subcellularLocation>
</comment>
<feature type="region of interest" description="Disordered" evidence="5">
    <location>
        <begin position="244"/>
        <end position="312"/>
    </location>
</feature>
<keyword evidence="4 6" id="KW-0472">Membrane</keyword>
<name>A0A6A6E5M9_9PEZI</name>
<proteinExistence type="predicted"/>
<feature type="compositionally biased region" description="Polar residues" evidence="5">
    <location>
        <begin position="275"/>
        <end position="287"/>
    </location>
</feature>
<dbReference type="AlphaFoldDB" id="A0A6A6E5M9"/>
<dbReference type="PANTHER" id="PTHR15549">
    <property type="entry name" value="PAIRED IMMUNOGLOBULIN-LIKE TYPE 2 RECEPTOR"/>
    <property type="match status" value="1"/>
</dbReference>
<dbReference type="OrthoDB" id="3800054at2759"/>
<feature type="transmembrane region" description="Helical" evidence="6">
    <location>
        <begin position="134"/>
        <end position="158"/>
    </location>
</feature>
<sequence length="312" mass="32776">MPILLEIRQNCDSNTQYYVCSSNGFKGCCAVDPCNLSNGCPDNSDSPAPSSAPASNGASTLRPATTTALLSTQFPAEPTSVQVEASRSASAVETIASVNGGQTIFITVTHDSSPTVATAPSLTPDPPREGKSSIGAIVGGVVGGLVVIVLAILLFFLLRRRKRAKNLKEATLPPSYANGDMSEHLASIGHNSTTANSDERENAAVRGSIAYSGTTVASTNHDEKSRISNIERDLVPQLDSTMIRPTNEMGADPLGSIPELPASEKNPFATPHVSVEQSKNSESSGMQPSREKRSGDADNHVMSWAQYNSMGT</sequence>
<accession>A0A6A6E5M9</accession>
<evidence type="ECO:0000256" key="4">
    <source>
        <dbReference type="ARBA" id="ARBA00023136"/>
    </source>
</evidence>
<evidence type="ECO:0000256" key="3">
    <source>
        <dbReference type="ARBA" id="ARBA00022989"/>
    </source>
</evidence>
<evidence type="ECO:0000256" key="2">
    <source>
        <dbReference type="ARBA" id="ARBA00022692"/>
    </source>
</evidence>
<feature type="compositionally biased region" description="Basic and acidic residues" evidence="5">
    <location>
        <begin position="289"/>
        <end position="299"/>
    </location>
</feature>
<evidence type="ECO:0008006" key="9">
    <source>
        <dbReference type="Google" id="ProtNLM"/>
    </source>
</evidence>
<evidence type="ECO:0000313" key="8">
    <source>
        <dbReference type="Proteomes" id="UP000800200"/>
    </source>
</evidence>
<reference evidence="7" key="1">
    <citation type="journal article" date="2020" name="Stud. Mycol.">
        <title>101 Dothideomycetes genomes: a test case for predicting lifestyles and emergence of pathogens.</title>
        <authorList>
            <person name="Haridas S."/>
            <person name="Albert R."/>
            <person name="Binder M."/>
            <person name="Bloem J."/>
            <person name="Labutti K."/>
            <person name="Salamov A."/>
            <person name="Andreopoulos B."/>
            <person name="Baker S."/>
            <person name="Barry K."/>
            <person name="Bills G."/>
            <person name="Bluhm B."/>
            <person name="Cannon C."/>
            <person name="Castanera R."/>
            <person name="Culley D."/>
            <person name="Daum C."/>
            <person name="Ezra D."/>
            <person name="Gonzalez J."/>
            <person name="Henrissat B."/>
            <person name="Kuo A."/>
            <person name="Liang C."/>
            <person name="Lipzen A."/>
            <person name="Lutzoni F."/>
            <person name="Magnuson J."/>
            <person name="Mondo S."/>
            <person name="Nolan M."/>
            <person name="Ohm R."/>
            <person name="Pangilinan J."/>
            <person name="Park H.-J."/>
            <person name="Ramirez L."/>
            <person name="Alfaro M."/>
            <person name="Sun H."/>
            <person name="Tritt A."/>
            <person name="Yoshinaga Y."/>
            <person name="Zwiers L.-H."/>
            <person name="Turgeon B."/>
            <person name="Goodwin S."/>
            <person name="Spatafora J."/>
            <person name="Crous P."/>
            <person name="Grigoriev I."/>
        </authorList>
    </citation>
    <scope>NUCLEOTIDE SEQUENCE</scope>
    <source>
        <strain evidence="7">CBS 207.26</strain>
    </source>
</reference>
<keyword evidence="8" id="KW-1185">Reference proteome</keyword>
<gene>
    <name evidence="7" type="ORF">K469DRAFT_686324</name>
</gene>
<evidence type="ECO:0000256" key="5">
    <source>
        <dbReference type="SAM" id="MobiDB-lite"/>
    </source>
</evidence>
<organism evidence="7 8">
    <name type="scientific">Zopfia rhizophila CBS 207.26</name>
    <dbReference type="NCBI Taxonomy" id="1314779"/>
    <lineage>
        <taxon>Eukaryota</taxon>
        <taxon>Fungi</taxon>
        <taxon>Dikarya</taxon>
        <taxon>Ascomycota</taxon>
        <taxon>Pezizomycotina</taxon>
        <taxon>Dothideomycetes</taxon>
        <taxon>Dothideomycetes incertae sedis</taxon>
        <taxon>Zopfiaceae</taxon>
        <taxon>Zopfia</taxon>
    </lineage>
</organism>
<dbReference type="Gene3D" id="1.20.5.100">
    <property type="entry name" value="Cytochrome c1, transmembrane anchor, C-terminal"/>
    <property type="match status" value="1"/>
</dbReference>